<organism evidence="2 3">
    <name type="scientific">Tanacetum coccineum</name>
    <dbReference type="NCBI Taxonomy" id="301880"/>
    <lineage>
        <taxon>Eukaryota</taxon>
        <taxon>Viridiplantae</taxon>
        <taxon>Streptophyta</taxon>
        <taxon>Embryophyta</taxon>
        <taxon>Tracheophyta</taxon>
        <taxon>Spermatophyta</taxon>
        <taxon>Magnoliopsida</taxon>
        <taxon>eudicotyledons</taxon>
        <taxon>Gunneridae</taxon>
        <taxon>Pentapetalae</taxon>
        <taxon>asterids</taxon>
        <taxon>campanulids</taxon>
        <taxon>Asterales</taxon>
        <taxon>Asteraceae</taxon>
        <taxon>Asteroideae</taxon>
        <taxon>Anthemideae</taxon>
        <taxon>Anthemidinae</taxon>
        <taxon>Tanacetum</taxon>
    </lineage>
</organism>
<sequence length="515" mass="57073">MYYPRFTKVIIHHFLIQEKSLSWRNRIRMHTSKDDYFINTLIFVSRKEASQKYGAVLPECLTSPAMKESKAYKTYLGFATGAVPPKAAIKFKKVSPSNKDNVPIPEDKEPVKKGKRLKTAAKNSAYKPATGIVIREPAVETNFDGGGSDEEVRKKSLRDFHKTHPSSSGTVAEDPPSVAKITSHVTSKGTGDIPGVPDVTNDDSSKNLEQEEESKDEDQEENKNNNDLELESNDETEGDEELDDTTDQFNDDADARLEESTETATGIVQGEGTDAEMTESQQGNENLETTQEQVVEDAHVTISTVTKKTEVPVTSSSRSSDLASKFLNFSDIPHTDAEIVSPLDVPVHHEVPRTQAPTLLSIPVSVIPESSPVFTNFPQSSHTFTPTPILATPTPPPIIETSNPLANLPDFSSVFRFNDRISALEKEVAELKKDPLHTQVTSLVDEHLDTRLGETRKEFMNLLSESFTARIKEQVKDQLPQILPHEVSKFASPMIEKLIHETRNEVTLAKASSQP</sequence>
<reference evidence="2" key="1">
    <citation type="journal article" date="2022" name="Int. J. Mol. Sci.">
        <title>Draft Genome of Tanacetum Coccineum: Genomic Comparison of Closely Related Tanacetum-Family Plants.</title>
        <authorList>
            <person name="Yamashiro T."/>
            <person name="Shiraishi A."/>
            <person name="Nakayama K."/>
            <person name="Satake H."/>
        </authorList>
    </citation>
    <scope>NUCLEOTIDE SEQUENCE</scope>
</reference>
<evidence type="ECO:0000313" key="3">
    <source>
        <dbReference type="Proteomes" id="UP001151760"/>
    </source>
</evidence>
<evidence type="ECO:0000313" key="2">
    <source>
        <dbReference type="EMBL" id="GJT99243.1"/>
    </source>
</evidence>
<feature type="compositionally biased region" description="Acidic residues" evidence="1">
    <location>
        <begin position="210"/>
        <end position="220"/>
    </location>
</feature>
<dbReference type="Proteomes" id="UP001151760">
    <property type="component" value="Unassembled WGS sequence"/>
</dbReference>
<protein>
    <submittedName>
        <fullName evidence="2">Uncharacterized protein</fullName>
    </submittedName>
</protein>
<proteinExistence type="predicted"/>
<comment type="caution">
    <text evidence="2">The sequence shown here is derived from an EMBL/GenBank/DDBJ whole genome shotgun (WGS) entry which is preliminary data.</text>
</comment>
<dbReference type="EMBL" id="BQNB010020751">
    <property type="protein sequence ID" value="GJT99243.1"/>
    <property type="molecule type" value="Genomic_DNA"/>
</dbReference>
<feature type="region of interest" description="Disordered" evidence="1">
    <location>
        <begin position="160"/>
        <end position="290"/>
    </location>
</feature>
<evidence type="ECO:0000256" key="1">
    <source>
        <dbReference type="SAM" id="MobiDB-lite"/>
    </source>
</evidence>
<name>A0ABQ5IGF3_9ASTR</name>
<accession>A0ABQ5IGF3</accession>
<feature type="compositionally biased region" description="Acidic residues" evidence="1">
    <location>
        <begin position="228"/>
        <end position="252"/>
    </location>
</feature>
<feature type="region of interest" description="Disordered" evidence="1">
    <location>
        <begin position="94"/>
        <end position="120"/>
    </location>
</feature>
<keyword evidence="3" id="KW-1185">Reference proteome</keyword>
<feature type="compositionally biased region" description="Polar residues" evidence="1">
    <location>
        <begin position="278"/>
        <end position="290"/>
    </location>
</feature>
<reference evidence="2" key="2">
    <citation type="submission" date="2022-01" db="EMBL/GenBank/DDBJ databases">
        <authorList>
            <person name="Yamashiro T."/>
            <person name="Shiraishi A."/>
            <person name="Satake H."/>
            <person name="Nakayama K."/>
        </authorList>
    </citation>
    <scope>NUCLEOTIDE SEQUENCE</scope>
</reference>
<gene>
    <name evidence="2" type="ORF">Tco_1094761</name>
</gene>